<keyword evidence="3" id="KW-1185">Reference proteome</keyword>
<proteinExistence type="predicted"/>
<dbReference type="AlphaFoldDB" id="A0AAN9XQB3"/>
<feature type="compositionally biased region" description="Basic residues" evidence="1">
    <location>
        <begin position="7"/>
        <end position="20"/>
    </location>
</feature>
<gene>
    <name evidence="2" type="ORF">VNO78_14041</name>
</gene>
<protein>
    <submittedName>
        <fullName evidence="2">Uncharacterized protein</fullName>
    </submittedName>
</protein>
<accession>A0AAN9XQB3</accession>
<feature type="region of interest" description="Disordered" evidence="1">
    <location>
        <begin position="63"/>
        <end position="84"/>
    </location>
</feature>
<name>A0AAN9XQB3_PSOTE</name>
<comment type="caution">
    <text evidence="2">The sequence shown here is derived from an EMBL/GenBank/DDBJ whole genome shotgun (WGS) entry which is preliminary data.</text>
</comment>
<dbReference type="EMBL" id="JAYMYS010000003">
    <property type="protein sequence ID" value="KAK7402069.1"/>
    <property type="molecule type" value="Genomic_DNA"/>
</dbReference>
<reference evidence="2 3" key="1">
    <citation type="submission" date="2024-01" db="EMBL/GenBank/DDBJ databases">
        <title>The genomes of 5 underutilized Papilionoideae crops provide insights into root nodulation and disease resistanc.</title>
        <authorList>
            <person name="Jiang F."/>
        </authorList>
    </citation>
    <scope>NUCLEOTIDE SEQUENCE [LARGE SCALE GENOMIC DNA]</scope>
    <source>
        <strain evidence="2">DUOXIRENSHENG_FW03</strain>
        <tissue evidence="2">Leaves</tissue>
    </source>
</reference>
<dbReference type="Proteomes" id="UP001386955">
    <property type="component" value="Unassembled WGS sequence"/>
</dbReference>
<evidence type="ECO:0000313" key="2">
    <source>
        <dbReference type="EMBL" id="KAK7402069.1"/>
    </source>
</evidence>
<evidence type="ECO:0000313" key="3">
    <source>
        <dbReference type="Proteomes" id="UP001386955"/>
    </source>
</evidence>
<sequence>MEISHTHTQKKKRKKKRKAKRVFLERQITKPKHWVFFYFFCFPLLTSNFRSVPILSARVSKSTAPFSNRRSRCTSRVSPSPSSR</sequence>
<feature type="region of interest" description="Disordered" evidence="1">
    <location>
        <begin position="1"/>
        <end position="20"/>
    </location>
</feature>
<evidence type="ECO:0000256" key="1">
    <source>
        <dbReference type="SAM" id="MobiDB-lite"/>
    </source>
</evidence>
<organism evidence="2 3">
    <name type="scientific">Psophocarpus tetragonolobus</name>
    <name type="common">Winged bean</name>
    <name type="synonym">Dolichos tetragonolobus</name>
    <dbReference type="NCBI Taxonomy" id="3891"/>
    <lineage>
        <taxon>Eukaryota</taxon>
        <taxon>Viridiplantae</taxon>
        <taxon>Streptophyta</taxon>
        <taxon>Embryophyta</taxon>
        <taxon>Tracheophyta</taxon>
        <taxon>Spermatophyta</taxon>
        <taxon>Magnoliopsida</taxon>
        <taxon>eudicotyledons</taxon>
        <taxon>Gunneridae</taxon>
        <taxon>Pentapetalae</taxon>
        <taxon>rosids</taxon>
        <taxon>fabids</taxon>
        <taxon>Fabales</taxon>
        <taxon>Fabaceae</taxon>
        <taxon>Papilionoideae</taxon>
        <taxon>50 kb inversion clade</taxon>
        <taxon>NPAAA clade</taxon>
        <taxon>indigoferoid/millettioid clade</taxon>
        <taxon>Phaseoleae</taxon>
        <taxon>Psophocarpus</taxon>
    </lineage>
</organism>